<gene>
    <name evidence="4" type="ORF">Tel_13565</name>
</gene>
<dbReference type="AlphaFoldDB" id="A0A0S2TFZ6"/>
<dbReference type="InterPro" id="IPR051398">
    <property type="entry name" value="Polysacch_Deacetylase"/>
</dbReference>
<dbReference type="KEGG" id="tee:Tel_13565"/>
<organism evidence="4 5">
    <name type="scientific">Candidatus Tenderia electrophaga</name>
    <dbReference type="NCBI Taxonomy" id="1748243"/>
    <lineage>
        <taxon>Bacteria</taxon>
        <taxon>Pseudomonadati</taxon>
        <taxon>Pseudomonadota</taxon>
        <taxon>Gammaproteobacteria</taxon>
        <taxon>Candidatus Tenderiales</taxon>
        <taxon>Candidatus Tenderiaceae</taxon>
        <taxon>Candidatus Tenderia</taxon>
    </lineage>
</organism>
<keyword evidence="2" id="KW-0732">Signal</keyword>
<sequence length="251" mass="28517">MYHILDTGCSGQEAKYCCLPERFAEQMAWLSERCQPVSLDRILEAQTGKIPLPPNAVAVSFDDGFASTFEHAMPVLEKYRIPATMYIVANRIGGDNDWMHSRGMPKRRLMDAGQIREMDAAGIEIGSHTLNHVRLPETGDEQMRREIGDSKTSLEELLAKPVRHFAYPYGLYNQATRDTVERAGYASACSTRSGFNNATTDRFLLRRIEVFGSDRLKHFRQKLKFGTNDAAWYLPLQYYSGRVLSRLGRRG</sequence>
<evidence type="ECO:0000256" key="1">
    <source>
        <dbReference type="ARBA" id="ARBA00004613"/>
    </source>
</evidence>
<dbReference type="GO" id="GO:0016810">
    <property type="term" value="F:hydrolase activity, acting on carbon-nitrogen (but not peptide) bonds"/>
    <property type="evidence" value="ECO:0007669"/>
    <property type="project" value="InterPro"/>
</dbReference>
<keyword evidence="5" id="KW-1185">Reference proteome</keyword>
<dbReference type="Pfam" id="PF01522">
    <property type="entry name" value="Polysacc_deac_1"/>
    <property type="match status" value="1"/>
</dbReference>
<proteinExistence type="predicted"/>
<dbReference type="InterPro" id="IPR011330">
    <property type="entry name" value="Glyco_hydro/deAcase_b/a-brl"/>
</dbReference>
<dbReference type="SUPFAM" id="SSF88713">
    <property type="entry name" value="Glycoside hydrolase/deacetylase"/>
    <property type="match status" value="1"/>
</dbReference>
<evidence type="ECO:0000313" key="4">
    <source>
        <dbReference type="EMBL" id="ALP54076.1"/>
    </source>
</evidence>
<dbReference type="CDD" id="cd10918">
    <property type="entry name" value="CE4_NodB_like_5s_6s"/>
    <property type="match status" value="1"/>
</dbReference>
<evidence type="ECO:0000256" key="2">
    <source>
        <dbReference type="ARBA" id="ARBA00022729"/>
    </source>
</evidence>
<feature type="domain" description="NodB homology" evidence="3">
    <location>
        <begin position="55"/>
        <end position="251"/>
    </location>
</feature>
<dbReference type="GO" id="GO:0005576">
    <property type="term" value="C:extracellular region"/>
    <property type="evidence" value="ECO:0007669"/>
    <property type="project" value="UniProtKB-SubCell"/>
</dbReference>
<comment type="subcellular location">
    <subcellularLocation>
        <location evidence="1">Secreted</location>
    </subcellularLocation>
</comment>
<dbReference type="PROSITE" id="PS51677">
    <property type="entry name" value="NODB"/>
    <property type="match status" value="1"/>
</dbReference>
<accession>A0A0S2TFZ6</accession>
<dbReference type="EMBL" id="CP013099">
    <property type="protein sequence ID" value="ALP54076.1"/>
    <property type="molecule type" value="Genomic_DNA"/>
</dbReference>
<name>A0A0S2TFZ6_9GAMM</name>
<dbReference type="STRING" id="1748243.Tel_13565"/>
<evidence type="ECO:0000259" key="3">
    <source>
        <dbReference type="PROSITE" id="PS51677"/>
    </source>
</evidence>
<evidence type="ECO:0000313" key="5">
    <source>
        <dbReference type="Proteomes" id="UP000055136"/>
    </source>
</evidence>
<dbReference type="Gene3D" id="3.20.20.370">
    <property type="entry name" value="Glycoside hydrolase/deacetylase"/>
    <property type="match status" value="1"/>
</dbReference>
<dbReference type="GO" id="GO:0005975">
    <property type="term" value="P:carbohydrate metabolic process"/>
    <property type="evidence" value="ECO:0007669"/>
    <property type="project" value="InterPro"/>
</dbReference>
<dbReference type="PANTHER" id="PTHR34216">
    <property type="match status" value="1"/>
</dbReference>
<dbReference type="Proteomes" id="UP000055136">
    <property type="component" value="Chromosome"/>
</dbReference>
<reference evidence="4" key="1">
    <citation type="submission" date="2015-10" db="EMBL/GenBank/DDBJ databases">
        <title>Description of Candidatus Tenderia electrophaga gen. nov, sp. nov., an Uncultivated Electroautotroph from a Biocathode Enrichment.</title>
        <authorList>
            <person name="Eddie B.J."/>
            <person name="Malanoski A.P."/>
            <person name="Wang Z."/>
            <person name="Hall R.J."/>
            <person name="Oh S.D."/>
            <person name="Heiner C."/>
            <person name="Lin B."/>
            <person name="Strycharz-Glaven S.M."/>
        </authorList>
    </citation>
    <scope>NUCLEOTIDE SEQUENCE [LARGE SCALE GENOMIC DNA]</scope>
    <source>
        <strain evidence="4">NRL1</strain>
    </source>
</reference>
<dbReference type="PANTHER" id="PTHR34216:SF3">
    <property type="entry name" value="POLY-BETA-1,6-N-ACETYL-D-GLUCOSAMINE N-DEACETYLASE"/>
    <property type="match status" value="1"/>
</dbReference>
<dbReference type="InterPro" id="IPR002509">
    <property type="entry name" value="NODB_dom"/>
</dbReference>
<protein>
    <recommendedName>
        <fullName evidence="3">NodB homology domain-containing protein</fullName>
    </recommendedName>
</protein>